<dbReference type="GO" id="GO:0004567">
    <property type="term" value="F:beta-mannosidase activity"/>
    <property type="evidence" value="ECO:0007669"/>
    <property type="project" value="UniProtKB-EC"/>
</dbReference>
<comment type="similarity">
    <text evidence="12">Belongs to the glycosyl hydrolase 2 family. Beta-mannosidase B subfamily.</text>
</comment>
<dbReference type="InterPro" id="IPR041625">
    <property type="entry name" value="Beta-mannosidase_Ig"/>
</dbReference>
<dbReference type="PANTHER" id="PTHR43730">
    <property type="entry name" value="BETA-MANNOSIDASE"/>
    <property type="match status" value="1"/>
</dbReference>
<dbReference type="Pfam" id="PF00703">
    <property type="entry name" value="Glyco_hydro_2"/>
    <property type="match status" value="1"/>
</dbReference>
<dbReference type="InterPro" id="IPR006102">
    <property type="entry name" value="Ig-like_GH2"/>
</dbReference>
<dbReference type="Pfam" id="PF17753">
    <property type="entry name" value="Ig_mannosidase"/>
    <property type="match status" value="1"/>
</dbReference>
<evidence type="ECO:0000313" key="19">
    <source>
        <dbReference type="EMBL" id="KEY66586.1"/>
    </source>
</evidence>
<dbReference type="UniPathway" id="UPA00280"/>
<name>A0A084AMQ7_STACB</name>
<dbReference type="GO" id="GO:0000272">
    <property type="term" value="P:polysaccharide catabolic process"/>
    <property type="evidence" value="ECO:0007669"/>
    <property type="project" value="UniProtKB-KW"/>
</dbReference>
<dbReference type="InterPro" id="IPR041447">
    <property type="entry name" value="Mannosidase_ig"/>
</dbReference>
<dbReference type="InterPro" id="IPR017853">
    <property type="entry name" value="GH"/>
</dbReference>
<evidence type="ECO:0000256" key="6">
    <source>
        <dbReference type="ARBA" id="ARBA00022525"/>
    </source>
</evidence>
<dbReference type="GO" id="GO:0005576">
    <property type="term" value="C:extracellular region"/>
    <property type="evidence" value="ECO:0007669"/>
    <property type="project" value="UniProtKB-SubCell"/>
</dbReference>
<accession>A0A084AMQ7</accession>
<evidence type="ECO:0000313" key="20">
    <source>
        <dbReference type="Proteomes" id="UP000028045"/>
    </source>
</evidence>
<keyword evidence="9" id="KW-0119">Carbohydrate metabolism</keyword>
<dbReference type="OrthoDB" id="2866996at2759"/>
<dbReference type="HOGENOM" id="CLU_005015_1_1_1"/>
<evidence type="ECO:0000256" key="14">
    <source>
        <dbReference type="ARBA" id="ARBA00041614"/>
    </source>
</evidence>
<dbReference type="Proteomes" id="UP000028045">
    <property type="component" value="Unassembled WGS sequence"/>
</dbReference>
<comment type="catalytic activity">
    <reaction evidence="1">
        <text>Hydrolysis of terminal, non-reducing beta-D-mannose residues in beta-D-mannosides.</text>
        <dbReference type="EC" id="3.2.1.25"/>
    </reaction>
</comment>
<dbReference type="SUPFAM" id="SSF49303">
    <property type="entry name" value="beta-Galactosidase/glucuronidase domain"/>
    <property type="match status" value="2"/>
</dbReference>
<dbReference type="InterPro" id="IPR008979">
    <property type="entry name" value="Galactose-bd-like_sf"/>
</dbReference>
<dbReference type="InterPro" id="IPR013783">
    <property type="entry name" value="Ig-like_fold"/>
</dbReference>
<evidence type="ECO:0000256" key="8">
    <source>
        <dbReference type="ARBA" id="ARBA00023180"/>
    </source>
</evidence>
<gene>
    <name evidence="19" type="ORF">S7711_01880</name>
</gene>
<evidence type="ECO:0000256" key="9">
    <source>
        <dbReference type="ARBA" id="ARBA00023277"/>
    </source>
</evidence>
<feature type="domain" description="Beta-mannosidase Ig-fold" evidence="16">
    <location>
        <begin position="785"/>
        <end position="838"/>
    </location>
</feature>
<dbReference type="EC" id="3.2.1.25" evidence="5"/>
<dbReference type="Gene3D" id="2.60.40.10">
    <property type="entry name" value="Immunoglobulins"/>
    <property type="match status" value="2"/>
</dbReference>
<evidence type="ECO:0000259" key="18">
    <source>
        <dbReference type="Pfam" id="PF22666"/>
    </source>
</evidence>
<keyword evidence="8" id="KW-0325">Glycoprotein</keyword>
<dbReference type="InterPro" id="IPR054593">
    <property type="entry name" value="Beta-mannosidase-like_N2"/>
</dbReference>
<comment type="pathway">
    <text evidence="3">Glycan metabolism; N-glycan degradation.</text>
</comment>
<dbReference type="AlphaFoldDB" id="A0A084AMQ7"/>
<dbReference type="FunFam" id="3.20.20.80:FF:000050">
    <property type="entry name" value="Beta-mannosidase B"/>
    <property type="match status" value="1"/>
</dbReference>
<evidence type="ECO:0000256" key="11">
    <source>
        <dbReference type="ARBA" id="ARBA00023326"/>
    </source>
</evidence>
<feature type="domain" description="Glycoside hydrolase family 2 immunoglobulin-like beta-sandwich" evidence="15">
    <location>
        <begin position="195"/>
        <end position="300"/>
    </location>
</feature>
<dbReference type="InterPro" id="IPR036156">
    <property type="entry name" value="Beta-gal/glucu_dom_sf"/>
</dbReference>
<feature type="domain" description="Beta-mannosidase-like galactose-binding" evidence="18">
    <location>
        <begin position="14"/>
        <end position="185"/>
    </location>
</feature>
<reference evidence="19 20" key="1">
    <citation type="journal article" date="2014" name="BMC Genomics">
        <title>Comparative genome sequencing reveals chemotype-specific gene clusters in the toxigenic black mold Stachybotrys.</title>
        <authorList>
            <person name="Semeiks J."/>
            <person name="Borek D."/>
            <person name="Otwinowski Z."/>
            <person name="Grishin N.V."/>
        </authorList>
    </citation>
    <scope>NUCLEOTIDE SEQUENCE [LARGE SCALE GENOMIC DNA]</scope>
    <source>
        <strain evidence="20">CBS 109288 / IBT 7711</strain>
    </source>
</reference>
<evidence type="ECO:0000256" key="12">
    <source>
        <dbReference type="ARBA" id="ARBA00038429"/>
    </source>
</evidence>
<keyword evidence="6" id="KW-0964">Secreted</keyword>
<evidence type="ECO:0000256" key="2">
    <source>
        <dbReference type="ARBA" id="ARBA00004613"/>
    </source>
</evidence>
<keyword evidence="10" id="KW-0326">Glycosidase</keyword>
<comment type="subunit">
    <text evidence="4">Homodimer.</text>
</comment>
<proteinExistence type="inferred from homology"/>
<comment type="subcellular location">
    <subcellularLocation>
        <location evidence="2">Secreted</location>
    </subcellularLocation>
</comment>
<protein>
    <recommendedName>
        <fullName evidence="13">Beta-mannosidase B</fullName>
        <ecNumber evidence="5">3.2.1.25</ecNumber>
    </recommendedName>
    <alternativeName>
        <fullName evidence="14">Mannanase B</fullName>
    </alternativeName>
</protein>
<dbReference type="EMBL" id="KL648650">
    <property type="protein sequence ID" value="KEY66586.1"/>
    <property type="molecule type" value="Genomic_DNA"/>
</dbReference>
<feature type="domain" description="Mannosidase Ig/CBM-like" evidence="17">
    <location>
        <begin position="683"/>
        <end position="777"/>
    </location>
</feature>
<evidence type="ECO:0000259" key="15">
    <source>
        <dbReference type="Pfam" id="PF00703"/>
    </source>
</evidence>
<evidence type="ECO:0000256" key="10">
    <source>
        <dbReference type="ARBA" id="ARBA00023295"/>
    </source>
</evidence>
<keyword evidence="11" id="KW-0624">Polysaccharide degradation</keyword>
<dbReference type="GO" id="GO:0006516">
    <property type="term" value="P:glycoprotein catabolic process"/>
    <property type="evidence" value="ECO:0007669"/>
    <property type="project" value="TreeGrafter"/>
</dbReference>
<dbReference type="Gene3D" id="2.60.120.260">
    <property type="entry name" value="Galactose-binding domain-like"/>
    <property type="match status" value="1"/>
</dbReference>
<dbReference type="Pfam" id="PF17786">
    <property type="entry name" value="Mannosidase_ig"/>
    <property type="match status" value="1"/>
</dbReference>
<dbReference type="FunFam" id="2.60.120.260:FF:000118">
    <property type="entry name" value="Beta-mannosidase B"/>
    <property type="match status" value="1"/>
</dbReference>
<dbReference type="SUPFAM" id="SSF51445">
    <property type="entry name" value="(Trans)glycosidases"/>
    <property type="match status" value="1"/>
</dbReference>
<evidence type="ECO:0000256" key="13">
    <source>
        <dbReference type="ARBA" id="ARBA00041069"/>
    </source>
</evidence>
<sequence length="854" mass="98205">MEQLRSKQELKTGWQLKQQDDSKEEWLTVKEIPSQVHVDLLANEKIPDPFLDLNELGVQWIEEKDWIYRTSFEADLTLGIITDLVFHGLDTFASVMLNGVKILESDNMHITHRVNVSRHLQAGKHNVLEILFHSATRRGRELIEQHPEHTFHVRQTEASRVPVRKAQYHWGWDWGPILNTFGPWRPVFLEQYVVRVDDVWAQYQVTSDLKSCSGFLYARTSSGSDTSYHVIMTLSYNGLPVLEKQCGVDQDGLAKAEFELQNPILWYPHGYGAQPRYQLSAQLVRDEIKFDSQIKLIGFRRAELVQEHDKFGKSFYFRVNSIDTFAGGSCWIPADSFSTQISRDRYYDWIKLLVEGNQVLIRVWGGGFYEDDAFLDACDELGVLVWHDFAFACASYPTYPAYLSSVEEEARQNIRRLRTHPSVIAWAGNNEDYQVQERYKLEYRPEDKDPESWLKSSFPARYIYEYLLPKLVKEEDPFNNYHPSSPWGDGKHTTDTTVGDIHQWDIWNGKMLRYQDSDQLSGRFVSEFGMVAYPHLQTIQRAITDPSQQHPGSKLMDFRNKAFDHERRLLTYVAENFLVASDLPSFAHITQVLQAETMRYAYKNWRRMWGSTGARKCGGALVWQLNDCWPTMSWAVVDYHLVKKPAFYAISRALRPLDIGISRNCPEWTSGHADPTRIDTCVFDVWIASSVQEATVVEVTIRFISIKSGESIREDIVETVAANPNSTTEVIQRYTVPADAVTDIGGKHQDPYVVHGTAKVAGQIVAVDTAWPQPYKYLDFSSRNVKVDVSSAKDTITVTADLPVKGFVFDEKIETKFSDNGFDIMPGEKYTIHYSGKEHALDDLAWRYVGSHLY</sequence>
<dbReference type="InterPro" id="IPR050887">
    <property type="entry name" value="Beta-mannosidase_GH2"/>
</dbReference>
<evidence type="ECO:0000256" key="1">
    <source>
        <dbReference type="ARBA" id="ARBA00000829"/>
    </source>
</evidence>
<evidence type="ECO:0000259" key="16">
    <source>
        <dbReference type="Pfam" id="PF17753"/>
    </source>
</evidence>
<evidence type="ECO:0000256" key="4">
    <source>
        <dbReference type="ARBA" id="ARBA00011738"/>
    </source>
</evidence>
<dbReference type="Gene3D" id="3.20.20.80">
    <property type="entry name" value="Glycosidases"/>
    <property type="match status" value="1"/>
</dbReference>
<evidence type="ECO:0000259" key="17">
    <source>
        <dbReference type="Pfam" id="PF17786"/>
    </source>
</evidence>
<dbReference type="PANTHER" id="PTHR43730:SF1">
    <property type="entry name" value="BETA-MANNOSIDASE"/>
    <property type="match status" value="1"/>
</dbReference>
<evidence type="ECO:0000256" key="5">
    <source>
        <dbReference type="ARBA" id="ARBA00012754"/>
    </source>
</evidence>
<dbReference type="SUPFAM" id="SSF49785">
    <property type="entry name" value="Galactose-binding domain-like"/>
    <property type="match status" value="1"/>
</dbReference>
<evidence type="ECO:0000256" key="3">
    <source>
        <dbReference type="ARBA" id="ARBA00004740"/>
    </source>
</evidence>
<organism evidence="19 20">
    <name type="scientific">Stachybotrys chartarum (strain CBS 109288 / IBT 7711)</name>
    <name type="common">Toxic black mold</name>
    <name type="synonym">Stilbospora chartarum</name>
    <dbReference type="NCBI Taxonomy" id="1280523"/>
    <lineage>
        <taxon>Eukaryota</taxon>
        <taxon>Fungi</taxon>
        <taxon>Dikarya</taxon>
        <taxon>Ascomycota</taxon>
        <taxon>Pezizomycotina</taxon>
        <taxon>Sordariomycetes</taxon>
        <taxon>Hypocreomycetidae</taxon>
        <taxon>Hypocreales</taxon>
        <taxon>Stachybotryaceae</taxon>
        <taxon>Stachybotrys</taxon>
    </lineage>
</organism>
<keyword evidence="20" id="KW-1185">Reference proteome</keyword>
<evidence type="ECO:0000256" key="7">
    <source>
        <dbReference type="ARBA" id="ARBA00022801"/>
    </source>
</evidence>
<keyword evidence="7" id="KW-0378">Hydrolase</keyword>
<dbReference type="Pfam" id="PF22666">
    <property type="entry name" value="Glyco_hydro_2_N2"/>
    <property type="match status" value="1"/>
</dbReference>